<gene>
    <name evidence="4" type="ORF">V3851_21230</name>
    <name evidence="5" type="ORF">V3851_23700</name>
</gene>
<proteinExistence type="predicted"/>
<organism evidence="4 6">
    <name type="scientific">Paenibacillus haidiansis</name>
    <dbReference type="NCBI Taxonomy" id="1574488"/>
    <lineage>
        <taxon>Bacteria</taxon>
        <taxon>Bacillati</taxon>
        <taxon>Bacillota</taxon>
        <taxon>Bacilli</taxon>
        <taxon>Bacillales</taxon>
        <taxon>Paenibacillaceae</taxon>
        <taxon>Paenibacillus</taxon>
    </lineage>
</organism>
<dbReference type="EMBL" id="JAZHPZ010000019">
    <property type="protein sequence ID" value="MEF2968804.1"/>
    <property type="molecule type" value="Genomic_DNA"/>
</dbReference>
<keyword evidence="6" id="KW-1185">Reference proteome</keyword>
<dbReference type="RefSeq" id="WP_331848544.1">
    <property type="nucleotide sequence ID" value="NZ_JAZHPZ010000014.1"/>
</dbReference>
<dbReference type="NCBIfam" id="TIGR01760">
    <property type="entry name" value="tape_meas_TP901"/>
    <property type="match status" value="1"/>
</dbReference>
<feature type="transmembrane region" description="Helical" evidence="2">
    <location>
        <begin position="394"/>
        <end position="421"/>
    </location>
</feature>
<comment type="caution">
    <text evidence="4">The sequence shown here is derived from an EMBL/GenBank/DDBJ whole genome shotgun (WGS) entry which is preliminary data.</text>
</comment>
<sequence length="790" mass="85040">MSLDSVFRLSVIVGMIDQLTGPMTRINSSVDESVSRIDKLNQSFASMTKTGLVVAGIGAQITDTALAPIEATFETRRALGELSAMGVENFAALESAAREFSDEWAGTSKSDFLKAAIDIKGGIDSLTDEGVAGFTEIAGITAKATGATIEEMTSLFATGYGIYKDFYSDLSDLDFGEMLSAGLAEAILVFKASGPGMAQAIESLGGSATTAKVPLEEQLAVLGQLMATMSGSEAGTKYNAFVRSAAKAGKTLGLTFTDSNNQLLSMPEILETMRAKYGETLDTIEKQQIQKAFGTDEAVALIDLLYSKTGSLQDNILTLYNAMGQGTAVTKAMASEINKTEPERYERLKQRIHNVVEEVGNQLLPTFNAFLDKGEQVVSKISNWIDKHQDLTKYIVLTVLAIGTLIAVAGTLTVVIGGIGLMTTKTVGIFVGFYKSLLKLPDLFLTLRIRAMYAGDGMRAAFKGIGSVTKSAVTGIKNVATGMANLARQAIMTAVRAMPGLIASVWSFTAALLANPITWIVVGIVALIAAIVLLWVNWDSVVNWIKSAWNSFVSGIKAGFDWIRNLFAGMPAWLQVALAVFMPFIGIPMLIINNWSSIKQFFANLWNGITELFSSGIQKAKDIINGALTWFKESGSKVITTFTDGIKSVINKPAELIKNGLAKVRELLPFSDAHEGPLSQLTLSGRRVFETIGTGMEQSQDVPAEMTDKAFSKMGLDRDSEVKKINLRETFSNQSETSTTMKEKENGTTIESLHINLDLSRLKDLPALFKLLKEVEDYTNGNGPTPATAG</sequence>
<dbReference type="Pfam" id="PF10145">
    <property type="entry name" value="PhageMin_Tail"/>
    <property type="match status" value="1"/>
</dbReference>
<reference evidence="4 6" key="1">
    <citation type="submission" date="2024-02" db="EMBL/GenBank/DDBJ databases">
        <title>A nitrogen-fixing paenibacillus bacterium.</title>
        <authorList>
            <person name="Zhang W.L."/>
            <person name="Chen S.F."/>
        </authorList>
    </citation>
    <scope>NUCLEOTIDE SEQUENCE [LARGE SCALE GENOMIC DNA]</scope>
    <source>
        <strain evidence="4 6">M1</strain>
    </source>
</reference>
<feature type="transmembrane region" description="Helical" evidence="2">
    <location>
        <begin position="572"/>
        <end position="592"/>
    </location>
</feature>
<dbReference type="InterPro" id="IPR010090">
    <property type="entry name" value="Phage_tape_meas"/>
</dbReference>
<dbReference type="Proteomes" id="UP001306950">
    <property type="component" value="Unassembled WGS sequence"/>
</dbReference>
<keyword evidence="1" id="KW-1188">Viral release from host cell</keyword>
<evidence type="ECO:0000313" key="4">
    <source>
        <dbReference type="EMBL" id="MEF2968361.1"/>
    </source>
</evidence>
<protein>
    <submittedName>
        <fullName evidence="4">Phage tail tape measure protein</fullName>
    </submittedName>
</protein>
<name>A0ABU7VX58_9BACL</name>
<dbReference type="PANTHER" id="PTHR37813:SF1">
    <property type="entry name" value="FELS-2 PROPHAGE PROTEIN"/>
    <property type="match status" value="1"/>
</dbReference>
<evidence type="ECO:0000256" key="2">
    <source>
        <dbReference type="SAM" id="Phobius"/>
    </source>
</evidence>
<feature type="transmembrane region" description="Helical" evidence="2">
    <location>
        <begin position="517"/>
        <end position="538"/>
    </location>
</feature>
<keyword evidence="2" id="KW-1133">Transmembrane helix</keyword>
<evidence type="ECO:0000256" key="1">
    <source>
        <dbReference type="ARBA" id="ARBA00022612"/>
    </source>
</evidence>
<keyword evidence="2" id="KW-0472">Membrane</keyword>
<evidence type="ECO:0000259" key="3">
    <source>
        <dbReference type="Pfam" id="PF10145"/>
    </source>
</evidence>
<dbReference type="PANTHER" id="PTHR37813">
    <property type="entry name" value="FELS-2 PROPHAGE PROTEIN"/>
    <property type="match status" value="1"/>
</dbReference>
<accession>A0ABU7VX58</accession>
<dbReference type="EMBL" id="JAZHPZ010000014">
    <property type="protein sequence ID" value="MEF2968361.1"/>
    <property type="molecule type" value="Genomic_DNA"/>
</dbReference>
<feature type="domain" description="Phage tail tape measure protein" evidence="3">
    <location>
        <begin position="96"/>
        <end position="294"/>
    </location>
</feature>
<keyword evidence="2" id="KW-0812">Transmembrane</keyword>
<evidence type="ECO:0000313" key="5">
    <source>
        <dbReference type="EMBL" id="MEF2968804.1"/>
    </source>
</evidence>
<evidence type="ECO:0000313" key="6">
    <source>
        <dbReference type="Proteomes" id="UP001306950"/>
    </source>
</evidence>